<dbReference type="EMBL" id="NDYC01000031">
    <property type="protein sequence ID" value="OXZ26824.1"/>
    <property type="molecule type" value="Genomic_DNA"/>
</dbReference>
<organism evidence="2 3">
    <name type="scientific">Finegoldia magna</name>
    <name type="common">Peptostreptococcus magnus</name>
    <dbReference type="NCBI Taxonomy" id="1260"/>
    <lineage>
        <taxon>Bacteria</taxon>
        <taxon>Bacillati</taxon>
        <taxon>Bacillota</taxon>
        <taxon>Tissierellia</taxon>
        <taxon>Tissierellales</taxon>
        <taxon>Peptoniphilaceae</taxon>
        <taxon>Finegoldia</taxon>
    </lineage>
</organism>
<protein>
    <submittedName>
        <fullName evidence="2">Peptidase S41</fullName>
    </submittedName>
</protein>
<dbReference type="AlphaFoldDB" id="A0A233V353"/>
<dbReference type="SUPFAM" id="SSF52096">
    <property type="entry name" value="ClpP/crotonase"/>
    <property type="match status" value="1"/>
</dbReference>
<accession>A0A233V353</accession>
<feature type="chain" id="PRO_5012556790" evidence="1">
    <location>
        <begin position="30"/>
        <end position="484"/>
    </location>
</feature>
<feature type="signal peptide" evidence="1">
    <location>
        <begin position="1"/>
        <end position="29"/>
    </location>
</feature>
<gene>
    <name evidence="2" type="ORF">B9N49_06565</name>
</gene>
<dbReference type="Gene3D" id="3.90.226.10">
    <property type="entry name" value="2-enoyl-CoA Hydratase, Chain A, domain 1"/>
    <property type="match status" value="2"/>
</dbReference>
<comment type="caution">
    <text evidence="2">The sequence shown here is derived from an EMBL/GenBank/DDBJ whole genome shotgun (WGS) entry which is preliminary data.</text>
</comment>
<dbReference type="InterPro" id="IPR029045">
    <property type="entry name" value="ClpP/crotonase-like_dom_sf"/>
</dbReference>
<reference evidence="3" key="1">
    <citation type="submission" date="2017-04" db="EMBL/GenBank/DDBJ databases">
        <title>Finegoldia magna isolated from orthopedic joint implant-associated infections.</title>
        <authorList>
            <person name="Bjorklund S."/>
            <person name="Bruggemann H."/>
            <person name="Jensen A."/>
            <person name="Hellmark B."/>
            <person name="Soderquist B."/>
        </authorList>
    </citation>
    <scope>NUCLEOTIDE SEQUENCE [LARGE SCALE GENOMIC DNA]</scope>
    <source>
        <strain evidence="3">CCUG 54800</strain>
    </source>
</reference>
<dbReference type="Proteomes" id="UP000215413">
    <property type="component" value="Unassembled WGS sequence"/>
</dbReference>
<proteinExistence type="predicted"/>
<sequence>MKKTKRIPKIFLFVLTCILALNMQSQGFAQNELDNEILTFPIEDNLKLGNYNPDDLRVKQLGKIELNRVLTKSEYEKDMKNFINYYLEWQAYLGNSTREEIEKLGEELLKTSDNKTVSDLNLDFAKLISNTHDGHTSAMYEIGKSCMPIKIRIINGDYYIINTTPEYEDLLYSKIIKLVDIDTKDITERLYKYTSAENKYFKNTIIKDFYLYYGDALEKENIIKNGELKLQIETDGKKFNKTIKMIDLPDVKINKYSYENTDFSHIIYDMTDIAKDKFIKNDKMRYMQMKPFHYYINDNNLIIQYNNCYNTDKDNILEKMIEKMDKDVSQNNVEKIIVDVRYNTGGWPTHARELELALKRYQLLNPKLEIKLLTGSKNYSAGSFFVDGVKRNFDNLQIIGENTGGPSGWTTETSTIMYLGNSKLFVKKSSGVRRYDYTLEDVVHCSNLNKRDGLTWYPDMFIENQIQDYAIGNDRVMNYALRKQ</sequence>
<evidence type="ECO:0000313" key="2">
    <source>
        <dbReference type="EMBL" id="OXZ26824.1"/>
    </source>
</evidence>
<dbReference type="RefSeq" id="WP_094206027.1">
    <property type="nucleotide sequence ID" value="NZ_NDYC01000031.1"/>
</dbReference>
<keyword evidence="1" id="KW-0732">Signal</keyword>
<evidence type="ECO:0000313" key="3">
    <source>
        <dbReference type="Proteomes" id="UP000215413"/>
    </source>
</evidence>
<evidence type="ECO:0000256" key="1">
    <source>
        <dbReference type="SAM" id="SignalP"/>
    </source>
</evidence>
<name>A0A233V353_FINMA</name>